<proteinExistence type="predicted"/>
<protein>
    <submittedName>
        <fullName evidence="1">Uncharacterized protein</fullName>
    </submittedName>
</protein>
<organism evidence="1 2">
    <name type="scientific">Wenyingzhuangia gilva</name>
    <dbReference type="NCBI Taxonomy" id="3057677"/>
    <lineage>
        <taxon>Bacteria</taxon>
        <taxon>Pseudomonadati</taxon>
        <taxon>Bacteroidota</taxon>
        <taxon>Flavobacteriia</taxon>
        <taxon>Flavobacteriales</taxon>
        <taxon>Flavobacteriaceae</taxon>
        <taxon>Wenyingzhuangia</taxon>
    </lineage>
</organism>
<evidence type="ECO:0000313" key="2">
    <source>
        <dbReference type="Proteomes" id="UP001168642"/>
    </source>
</evidence>
<comment type="caution">
    <text evidence="1">The sequence shown here is derived from an EMBL/GenBank/DDBJ whole genome shotgun (WGS) entry which is preliminary data.</text>
</comment>
<dbReference type="Proteomes" id="UP001168642">
    <property type="component" value="Unassembled WGS sequence"/>
</dbReference>
<evidence type="ECO:0000313" key="1">
    <source>
        <dbReference type="EMBL" id="MDO3696035.1"/>
    </source>
</evidence>
<keyword evidence="2" id="KW-1185">Reference proteome</keyword>
<dbReference type="RefSeq" id="WP_302885341.1">
    <property type="nucleotide sequence ID" value="NZ_JAUMIT010000022.1"/>
</dbReference>
<sequence>MTQIQKFLSELNENELAYFAKFKLHTYMPKTQLEIKKHLSKKGINNLKIEELISTNKIKPVQNGKEQCPRCFTDKLNIQKVELTNFGNHTIIENNIEFYDSLNGEPKYKSQIICNVCGFWVNDPNGQKPNSFVEKTTNYLKAILRGVIKNI</sequence>
<accession>A0ABT8VVM6</accession>
<gene>
    <name evidence="1" type="ORF">QVZ41_14375</name>
</gene>
<name>A0ABT8VVM6_9FLAO</name>
<dbReference type="EMBL" id="JAUMIT010000022">
    <property type="protein sequence ID" value="MDO3696035.1"/>
    <property type="molecule type" value="Genomic_DNA"/>
</dbReference>
<reference evidence="1" key="1">
    <citation type="submission" date="2023-07" db="EMBL/GenBank/DDBJ databases">
        <title>Wenyingzhuangia sp. chi5 genome sequencing and assembly.</title>
        <authorList>
            <person name="Park S."/>
        </authorList>
    </citation>
    <scope>NUCLEOTIDE SEQUENCE</scope>
    <source>
        <strain evidence="1">Chi5</strain>
    </source>
</reference>